<keyword evidence="1" id="KW-0472">Membrane</keyword>
<reference evidence="2 3" key="1">
    <citation type="journal article" date="2014" name="Genome Biol. Evol.">
        <title>The genome of the myxosporean Thelohanellus kitauei shows adaptations to nutrient acquisition within its fish host.</title>
        <authorList>
            <person name="Yang Y."/>
            <person name="Xiong J."/>
            <person name="Zhou Z."/>
            <person name="Huo F."/>
            <person name="Miao W."/>
            <person name="Ran C."/>
            <person name="Liu Y."/>
            <person name="Zhang J."/>
            <person name="Feng J."/>
            <person name="Wang M."/>
            <person name="Wang M."/>
            <person name="Wang L."/>
            <person name="Yao B."/>
        </authorList>
    </citation>
    <scope>NUCLEOTIDE SEQUENCE [LARGE SCALE GENOMIC DNA]</scope>
    <source>
        <strain evidence="2">Wuqing</strain>
    </source>
</reference>
<dbReference type="Proteomes" id="UP000031668">
    <property type="component" value="Unassembled WGS sequence"/>
</dbReference>
<dbReference type="AlphaFoldDB" id="A0A0C2NBV1"/>
<keyword evidence="1" id="KW-1133">Transmembrane helix</keyword>
<comment type="caution">
    <text evidence="2">The sequence shown here is derived from an EMBL/GenBank/DDBJ whole genome shotgun (WGS) entry which is preliminary data.</text>
</comment>
<name>A0A0C2NBV1_THEKT</name>
<protein>
    <submittedName>
        <fullName evidence="2">Uncharacterized protein</fullName>
    </submittedName>
</protein>
<proteinExistence type="predicted"/>
<evidence type="ECO:0000313" key="2">
    <source>
        <dbReference type="EMBL" id="KII73835.1"/>
    </source>
</evidence>
<sequence>MNDSNQKLIIAMKRKDADVQYREFNSDLTYKIMFHPQLIAKTCLLDVWILCFTFTRINLVSHFMSMYSKKNVNSIQIQGISHKIKMFLGYAQSLSNNANEHNKSAAFESNEFALHLACKKMLFTDLLEII</sequence>
<feature type="transmembrane region" description="Helical" evidence="1">
    <location>
        <begin position="38"/>
        <end position="59"/>
    </location>
</feature>
<dbReference type="EMBL" id="JWZT01000640">
    <property type="protein sequence ID" value="KII73835.1"/>
    <property type="molecule type" value="Genomic_DNA"/>
</dbReference>
<evidence type="ECO:0000313" key="3">
    <source>
        <dbReference type="Proteomes" id="UP000031668"/>
    </source>
</evidence>
<accession>A0A0C2NBV1</accession>
<organism evidence="2 3">
    <name type="scientific">Thelohanellus kitauei</name>
    <name type="common">Myxosporean</name>
    <dbReference type="NCBI Taxonomy" id="669202"/>
    <lineage>
        <taxon>Eukaryota</taxon>
        <taxon>Metazoa</taxon>
        <taxon>Cnidaria</taxon>
        <taxon>Myxozoa</taxon>
        <taxon>Myxosporea</taxon>
        <taxon>Bivalvulida</taxon>
        <taxon>Platysporina</taxon>
        <taxon>Myxobolidae</taxon>
        <taxon>Thelohanellus</taxon>
    </lineage>
</organism>
<keyword evidence="3" id="KW-1185">Reference proteome</keyword>
<evidence type="ECO:0000256" key="1">
    <source>
        <dbReference type="SAM" id="Phobius"/>
    </source>
</evidence>
<keyword evidence="1" id="KW-0812">Transmembrane</keyword>
<gene>
    <name evidence="2" type="ORF">RF11_08206</name>
</gene>